<dbReference type="AlphaFoldDB" id="A0A3S1CTI4"/>
<organism evidence="2 3">
    <name type="scientific">Chitinophaga solisilvae</name>
    <dbReference type="NCBI Taxonomy" id="1233460"/>
    <lineage>
        <taxon>Bacteria</taxon>
        <taxon>Pseudomonadati</taxon>
        <taxon>Bacteroidota</taxon>
        <taxon>Chitinophagia</taxon>
        <taxon>Chitinophagales</taxon>
        <taxon>Chitinophagaceae</taxon>
        <taxon>Chitinophaga</taxon>
    </lineage>
</organism>
<dbReference type="PANTHER" id="PTHR21666:SF270">
    <property type="entry name" value="MUREIN HYDROLASE ACTIVATOR ENVC"/>
    <property type="match status" value="1"/>
</dbReference>
<dbReference type="Gene3D" id="2.70.70.10">
    <property type="entry name" value="Glucose Permease (Domain IIA)"/>
    <property type="match status" value="1"/>
</dbReference>
<dbReference type="CDD" id="cd12797">
    <property type="entry name" value="M23_peptidase"/>
    <property type="match status" value="1"/>
</dbReference>
<gene>
    <name evidence="2" type="ORF">ECE50_017605</name>
</gene>
<dbReference type="InterPro" id="IPR011055">
    <property type="entry name" value="Dup_hybrid_motif"/>
</dbReference>
<name>A0A3S1CTI4_9BACT</name>
<evidence type="ECO:0000259" key="1">
    <source>
        <dbReference type="Pfam" id="PF01551"/>
    </source>
</evidence>
<dbReference type="EMBL" id="RIAR02000001">
    <property type="protein sequence ID" value="NSL88661.1"/>
    <property type="molecule type" value="Genomic_DNA"/>
</dbReference>
<keyword evidence="3" id="KW-1185">Reference proteome</keyword>
<dbReference type="InterPro" id="IPR016047">
    <property type="entry name" value="M23ase_b-sheet_dom"/>
</dbReference>
<dbReference type="OrthoDB" id="9809488at2"/>
<evidence type="ECO:0000313" key="3">
    <source>
        <dbReference type="Proteomes" id="UP000281028"/>
    </source>
</evidence>
<sequence length="365" mass="39646">MQHLLSTLLLLSFLSARAQTTALSLRVPHPPQAQTINNTPSISYELQFINYAPSPVLLTDIQLRDAATSRLLLQLDKTTIPQWIYSADKHSDSGRMMPGSTAILYLEAAGQLPDTIIHHIAGTTGSKAFSISGAKTALVKRAPVVLGPPLGAGIWAAIYHPSWARGHRRVIFVKEGTPRIPGRYAIDFIQLDNNGKYTDGRKEDSIRSWIGYGAEVLAVADGEVAAVRNDFAESATLSAHPAYGADDATGNYISLKIADNTYVFYEHLQPGSIRVKPGQRIRKGAVIASLGFTGQSTGPHLHLHVADSNSPLGAEGIPYVFDTFTIKGVYPDLSILGKSLWQSVTEKTIKNEHPSPNSVIRFFVK</sequence>
<reference evidence="2" key="1">
    <citation type="submission" date="2020-05" db="EMBL/GenBank/DDBJ databases">
        <title>Chitinophaga laudate sp. nov., isolated from a tropical peat swamp.</title>
        <authorList>
            <person name="Goh C.B.S."/>
            <person name="Lee M.S."/>
            <person name="Parimannan S."/>
            <person name="Pasbakhsh P."/>
            <person name="Yule C.M."/>
            <person name="Rajandas H."/>
            <person name="Loke S."/>
            <person name="Croft L."/>
            <person name="Tan J.B.L."/>
        </authorList>
    </citation>
    <scope>NUCLEOTIDE SEQUENCE</scope>
    <source>
        <strain evidence="2">Mgbs1</strain>
    </source>
</reference>
<dbReference type="PANTHER" id="PTHR21666">
    <property type="entry name" value="PEPTIDASE-RELATED"/>
    <property type="match status" value="1"/>
</dbReference>
<dbReference type="InterPro" id="IPR050570">
    <property type="entry name" value="Cell_wall_metabolism_enzyme"/>
</dbReference>
<dbReference type="GO" id="GO:0004222">
    <property type="term" value="F:metalloendopeptidase activity"/>
    <property type="evidence" value="ECO:0007669"/>
    <property type="project" value="TreeGrafter"/>
</dbReference>
<proteinExistence type="predicted"/>
<feature type="domain" description="M23ase beta-sheet core" evidence="1">
    <location>
        <begin position="212"/>
        <end position="310"/>
    </location>
</feature>
<accession>A0A3S1CTI4</accession>
<comment type="caution">
    <text evidence="2">The sequence shown here is derived from an EMBL/GenBank/DDBJ whole genome shotgun (WGS) entry which is preliminary data.</text>
</comment>
<protein>
    <submittedName>
        <fullName evidence="2">M23 family metallopeptidase</fullName>
    </submittedName>
</protein>
<evidence type="ECO:0000313" key="2">
    <source>
        <dbReference type="EMBL" id="NSL88661.1"/>
    </source>
</evidence>
<dbReference type="Proteomes" id="UP000281028">
    <property type="component" value="Unassembled WGS sequence"/>
</dbReference>
<dbReference type="Pfam" id="PF01551">
    <property type="entry name" value="Peptidase_M23"/>
    <property type="match status" value="1"/>
</dbReference>
<dbReference type="SUPFAM" id="SSF51261">
    <property type="entry name" value="Duplicated hybrid motif"/>
    <property type="match status" value="1"/>
</dbReference>